<evidence type="ECO:0000313" key="4">
    <source>
        <dbReference type="Proteomes" id="UP000251120"/>
    </source>
</evidence>
<sequence>MNMAYIYINQDLKIVDSNDHYKRLNIDSNTLIKSLCLNTLKEKKKQYSSNYFSNHYCTLRFDLISTTRSLYWITIRIINIEDFANINTAQIVEALNGLPLYIYAKDSNGTYAFCNDHKNFLANNPINKTDHDLQWVSSAQKLINNDQFTLESMSQQYFIEQINIDNKIISSISIKTPENQILFGLSIELNHIHQKMLEYSNNIIIGDNSDIKFSTGEMECMYWSVEGKSAAEIATIINKSKKTIEWNINQIRKKLNCQRTSKLAYMLGRYHAHLINEVK</sequence>
<dbReference type="InterPro" id="IPR036388">
    <property type="entry name" value="WH-like_DNA-bd_sf"/>
</dbReference>
<dbReference type="GO" id="GO:0006355">
    <property type="term" value="P:regulation of DNA-templated transcription"/>
    <property type="evidence" value="ECO:0007669"/>
    <property type="project" value="InterPro"/>
</dbReference>
<proteinExistence type="predicted"/>
<dbReference type="AlphaFoldDB" id="A0A2Z4Y0G4"/>
<evidence type="ECO:0000313" key="2">
    <source>
        <dbReference type="EMBL" id="AXA34368.1"/>
    </source>
</evidence>
<accession>A0A2Z4Y0G4</accession>
<evidence type="ECO:0000259" key="1">
    <source>
        <dbReference type="SMART" id="SM00421"/>
    </source>
</evidence>
<dbReference type="Proteomes" id="UP000681131">
    <property type="component" value="Chromosome"/>
</dbReference>
<evidence type="ECO:0000313" key="5">
    <source>
        <dbReference type="Proteomes" id="UP000681131"/>
    </source>
</evidence>
<dbReference type="SMART" id="SM00421">
    <property type="entry name" value="HTH_LUXR"/>
    <property type="match status" value="1"/>
</dbReference>
<reference evidence="2 4" key="1">
    <citation type="submission" date="2017-06" db="EMBL/GenBank/DDBJ databases">
        <title>Complete genome of Francisella adeliensis.</title>
        <authorList>
            <person name="Vallesi A."/>
            <person name="Sjodin A."/>
        </authorList>
    </citation>
    <scope>NUCLEOTIDE SEQUENCE [LARGE SCALE GENOMIC DNA]</scope>
    <source>
        <strain evidence="2 4">FDC440</strain>
    </source>
</reference>
<reference evidence="3 5" key="2">
    <citation type="submission" date="2019-08" db="EMBL/GenBank/DDBJ databases">
        <title>Complete genome sequences of Francisella adeliensis (FSC1325 and FSC1326).</title>
        <authorList>
            <person name="Ohrman C."/>
            <person name="Uneklint I."/>
            <person name="Vallesi A."/>
            <person name="Karlsson L."/>
            <person name="Sjodin A."/>
        </authorList>
    </citation>
    <scope>NUCLEOTIDE SEQUENCE [LARGE SCALE GENOMIC DNA]</scope>
    <source>
        <strain evidence="3 5">FSC1325</strain>
    </source>
</reference>
<organism evidence="2 4">
    <name type="scientific">Francisella adeliensis</name>
    <dbReference type="NCBI Taxonomy" id="2007306"/>
    <lineage>
        <taxon>Bacteria</taxon>
        <taxon>Pseudomonadati</taxon>
        <taxon>Pseudomonadota</taxon>
        <taxon>Gammaproteobacteria</taxon>
        <taxon>Thiotrichales</taxon>
        <taxon>Francisellaceae</taxon>
        <taxon>Francisella</taxon>
    </lineage>
</organism>
<name>A0A2Z4Y0G4_9GAMM</name>
<dbReference type="OrthoDB" id="9774661at2"/>
<dbReference type="EMBL" id="CP043424">
    <property type="protein sequence ID" value="QIW12615.1"/>
    <property type="molecule type" value="Genomic_DNA"/>
</dbReference>
<dbReference type="InterPro" id="IPR016032">
    <property type="entry name" value="Sig_transdc_resp-reg_C-effctor"/>
</dbReference>
<dbReference type="Gene3D" id="1.10.10.10">
    <property type="entry name" value="Winged helix-like DNA-binding domain superfamily/Winged helix DNA-binding domain"/>
    <property type="match status" value="1"/>
</dbReference>
<dbReference type="GO" id="GO:0003677">
    <property type="term" value="F:DNA binding"/>
    <property type="evidence" value="ECO:0007669"/>
    <property type="project" value="InterPro"/>
</dbReference>
<keyword evidence="5" id="KW-1185">Reference proteome</keyword>
<dbReference type="Proteomes" id="UP000251120">
    <property type="component" value="Chromosome"/>
</dbReference>
<dbReference type="Pfam" id="PF00196">
    <property type="entry name" value="GerE"/>
    <property type="match status" value="1"/>
</dbReference>
<dbReference type="KEGG" id="fad:CDH04_08150"/>
<evidence type="ECO:0000313" key="3">
    <source>
        <dbReference type="EMBL" id="QIW12615.1"/>
    </source>
</evidence>
<dbReference type="SUPFAM" id="SSF46894">
    <property type="entry name" value="C-terminal effector domain of the bipartite response regulators"/>
    <property type="match status" value="1"/>
</dbReference>
<dbReference type="RefSeq" id="WP_112870547.1">
    <property type="nucleotide sequence ID" value="NZ_CP021781.1"/>
</dbReference>
<dbReference type="EMBL" id="CP021781">
    <property type="protein sequence ID" value="AXA34368.1"/>
    <property type="molecule type" value="Genomic_DNA"/>
</dbReference>
<gene>
    <name evidence="2" type="ORF">CDH04_08150</name>
    <name evidence="3" type="ORF">FZC43_08155</name>
</gene>
<dbReference type="InterPro" id="IPR000792">
    <property type="entry name" value="Tscrpt_reg_LuxR_C"/>
</dbReference>
<protein>
    <recommendedName>
        <fullName evidence="1">HTH luxR-type domain-containing protein</fullName>
    </recommendedName>
</protein>
<feature type="domain" description="HTH luxR-type" evidence="1">
    <location>
        <begin position="210"/>
        <end position="267"/>
    </location>
</feature>